<dbReference type="OrthoDB" id="15106at2157"/>
<feature type="binding site" evidence="6">
    <location>
        <position position="82"/>
    </location>
    <ligand>
        <name>8-oxoguanine</name>
        <dbReference type="ChEBI" id="CHEBI:52617"/>
    </ligand>
</feature>
<organism evidence="8 9">
    <name type="scientific">Palaeococcus pacificus DY20341</name>
    <dbReference type="NCBI Taxonomy" id="1343739"/>
    <lineage>
        <taxon>Archaea</taxon>
        <taxon>Methanobacteriati</taxon>
        <taxon>Methanobacteriota</taxon>
        <taxon>Thermococci</taxon>
        <taxon>Thermococcales</taxon>
        <taxon>Thermococcaceae</taxon>
        <taxon>Palaeococcus</taxon>
    </lineage>
</organism>
<keyword evidence="5 6" id="KW-0456">Lyase</keyword>
<comment type="function">
    <text evidence="6">DNA repair enzyme that is part of the base excision repair (BER) pathway; protects from oxidative damage by removing the major product of DNA oxidation, 8-oxoguanine (GO), from single- and double-stranded DNA substrates.</text>
</comment>
<protein>
    <recommendedName>
        <fullName evidence="6">N-glycosylase/DNA lyase</fullName>
    </recommendedName>
    <alternativeName>
        <fullName evidence="6">8-oxoguanine DNA glycosylase</fullName>
        <ecNumber evidence="6">3.2.2.-</ecNumber>
    </alternativeName>
    <alternativeName>
        <fullName evidence="6">AGOG</fullName>
    </alternativeName>
    <alternativeName>
        <fullName evidence="6">DNA-(apurinic or apyrimidinic site) lyase</fullName>
        <shortName evidence="6">AP lyase</shortName>
        <ecNumber evidence="6">4.2.99.18</ecNumber>
    </alternativeName>
</protein>
<accession>A0A075LR34</accession>
<evidence type="ECO:0000313" key="8">
    <source>
        <dbReference type="EMBL" id="AIF69185.1"/>
    </source>
</evidence>
<dbReference type="GeneID" id="24841894"/>
<keyword evidence="1 6" id="KW-0227">DNA damage</keyword>
<feature type="binding site" evidence="6">
    <location>
        <position position="229"/>
    </location>
    <ligand>
        <name>8-oxoguanine</name>
        <dbReference type="ChEBI" id="CHEBI:52617"/>
    </ligand>
</feature>
<dbReference type="NCBIfam" id="NF009785">
    <property type="entry name" value="PRK13280.1-2"/>
    <property type="match status" value="1"/>
</dbReference>
<evidence type="ECO:0000256" key="6">
    <source>
        <dbReference type="HAMAP-Rule" id="MF_01168"/>
    </source>
</evidence>
<dbReference type="HAMAP" id="MF_01168">
    <property type="entry name" value="AGOG"/>
    <property type="match status" value="1"/>
</dbReference>
<dbReference type="AlphaFoldDB" id="A0A075LR34"/>
<dbReference type="EMBL" id="CP006019">
    <property type="protein sequence ID" value="AIF69185.1"/>
    <property type="molecule type" value="Genomic_DNA"/>
</dbReference>
<evidence type="ECO:0000256" key="4">
    <source>
        <dbReference type="ARBA" id="ARBA00023204"/>
    </source>
</evidence>
<dbReference type="GO" id="GO:0006284">
    <property type="term" value="P:base-excision repair"/>
    <property type="evidence" value="ECO:0007669"/>
    <property type="project" value="UniProtKB-UniRule"/>
</dbReference>
<feature type="coiled-coil region" evidence="7">
    <location>
        <begin position="11"/>
        <end position="38"/>
    </location>
</feature>
<dbReference type="GO" id="GO:0140078">
    <property type="term" value="F:class I DNA-(apurinic or apyrimidinic site) endonuclease activity"/>
    <property type="evidence" value="ECO:0007669"/>
    <property type="project" value="UniProtKB-EC"/>
</dbReference>
<proteinExistence type="inferred from homology"/>
<comment type="catalytic activity">
    <reaction evidence="6">
        <text>2'-deoxyribonucleotide-(2'-deoxyribose 5'-phosphate)-2'-deoxyribonucleotide-DNA = a 3'-end 2'-deoxyribonucleotide-(2,3-dehydro-2,3-deoxyribose 5'-phosphate)-DNA + a 5'-end 5'-phospho-2'-deoxyribonucleoside-DNA + H(+)</text>
        <dbReference type="Rhea" id="RHEA:66592"/>
        <dbReference type="Rhea" id="RHEA-COMP:13180"/>
        <dbReference type="Rhea" id="RHEA-COMP:16897"/>
        <dbReference type="Rhea" id="RHEA-COMP:17067"/>
        <dbReference type="ChEBI" id="CHEBI:15378"/>
        <dbReference type="ChEBI" id="CHEBI:136412"/>
        <dbReference type="ChEBI" id="CHEBI:157695"/>
        <dbReference type="ChEBI" id="CHEBI:167181"/>
        <dbReference type="EC" id="4.2.99.18"/>
    </reaction>
</comment>
<evidence type="ECO:0000256" key="3">
    <source>
        <dbReference type="ARBA" id="ARBA00022801"/>
    </source>
</evidence>
<comment type="caution">
    <text evidence="6">Lacks conserved residue(s) required for the propagation of feature annotation.</text>
</comment>
<feature type="binding site" evidence="6">
    <location>
        <position position="43"/>
    </location>
    <ligand>
        <name>8-oxoguanine</name>
        <dbReference type="ChEBI" id="CHEBI:52617"/>
    </ligand>
</feature>
<name>A0A075LR34_9EURY</name>
<evidence type="ECO:0000313" key="9">
    <source>
        <dbReference type="Proteomes" id="UP000027981"/>
    </source>
</evidence>
<evidence type="ECO:0000256" key="1">
    <source>
        <dbReference type="ARBA" id="ARBA00022763"/>
    </source>
</evidence>
<dbReference type="HOGENOM" id="CLU_085935_0_0_2"/>
<evidence type="ECO:0000256" key="2">
    <source>
        <dbReference type="ARBA" id="ARBA00022769"/>
    </source>
</evidence>
<dbReference type="InterPro" id="IPR015254">
    <property type="entry name" value="AGOG-like"/>
</dbReference>
<keyword evidence="3 6" id="KW-0378">Hydrolase</keyword>
<feature type="binding site" evidence="6">
    <location>
        <position position="71"/>
    </location>
    <ligand>
        <name>8-oxoguanine</name>
        <dbReference type="ChEBI" id="CHEBI:52617"/>
    </ligand>
</feature>
<evidence type="ECO:0000256" key="7">
    <source>
        <dbReference type="SAM" id="Coils"/>
    </source>
</evidence>
<feature type="binding site" evidence="6">
    <location>
        <position position="233"/>
    </location>
    <ligand>
        <name>8-oxoguanine</name>
        <dbReference type="ChEBI" id="CHEBI:52617"/>
    </ligand>
</feature>
<keyword evidence="7" id="KW-0175">Coiled coil</keyword>
<comment type="domain">
    <text evidence="6">Contains two alpha-helical subdomains, with the 8-oxoguanine binding site located in a cleft at their interface. Contains a helix-hairpin-helix (HhH) structural motif and a Gly/Pro-rich sequence followed by a conserved Asp (HhH-GPD motif).</text>
</comment>
<dbReference type="RefSeq" id="WP_048164772.1">
    <property type="nucleotide sequence ID" value="NZ_CP006019.1"/>
</dbReference>
<comment type="similarity">
    <text evidence="6">Belongs to the archaeal N-glycosylase/DNA lyase (AGOG) family.</text>
</comment>
<evidence type="ECO:0000256" key="5">
    <source>
        <dbReference type="ARBA" id="ARBA00023239"/>
    </source>
</evidence>
<dbReference type="InterPro" id="IPR011257">
    <property type="entry name" value="DNA_glycosylase"/>
</dbReference>
<feature type="binding site" evidence="6">
    <location>
        <position position="193"/>
    </location>
    <ligand>
        <name>8-oxoguanine</name>
        <dbReference type="ChEBI" id="CHEBI:52617"/>
    </ligand>
</feature>
<feature type="binding site" evidence="6">
    <location>
        <position position="167"/>
    </location>
    <ligand>
        <name>8-oxoguanine</name>
        <dbReference type="ChEBI" id="CHEBI:52617"/>
    </ligand>
</feature>
<dbReference type="EC" id="4.2.99.18" evidence="6"/>
<dbReference type="GO" id="GO:0000702">
    <property type="term" value="F:oxidized base lesion DNA N-glycosylase activity"/>
    <property type="evidence" value="ECO:0007669"/>
    <property type="project" value="UniProtKB-UniRule"/>
</dbReference>
<dbReference type="eggNOG" id="arCOG04144">
    <property type="taxonomic scope" value="Archaea"/>
</dbReference>
<dbReference type="SUPFAM" id="SSF48150">
    <property type="entry name" value="DNA-glycosylase"/>
    <property type="match status" value="1"/>
</dbReference>
<feature type="active site" description="Schiff-base intermediate with DNA" evidence="6">
    <location>
        <position position="163"/>
    </location>
</feature>
<reference evidence="8 9" key="2">
    <citation type="journal article" date="2015" name="Genome Announc.">
        <title>Complete Genome Sequence of Hyperthermophilic Piezophilic Archaeon Palaeococcus pacificus DY20341T, Isolated from Deep-Sea Hydrothermal Sediments.</title>
        <authorList>
            <person name="Zeng X."/>
            <person name="Jebbar M."/>
            <person name="Shao Z."/>
        </authorList>
    </citation>
    <scope>NUCLEOTIDE SEQUENCE [LARGE SCALE GENOMIC DNA]</scope>
    <source>
        <strain evidence="8 9">DY20341</strain>
    </source>
</reference>
<keyword evidence="2 6" id="KW-0228">DNA excision</keyword>
<dbReference type="STRING" id="1343739.PAP_03840"/>
<feature type="active site" evidence="6">
    <location>
        <position position="195"/>
    </location>
</feature>
<gene>
    <name evidence="8" type="ORF">PAP_03840</name>
</gene>
<keyword evidence="4 6" id="KW-0234">DNA repair</keyword>
<sequence>MTLDRFIKVKYSEDKERIEKLKEILSELGLECARTIEEKVDLQFSALENLHKNLNNDELFIKLVLANAIVSYQLSATGEEWWWEFSHYFSTNGDVRSIKEAYADFLPNSRTNRRLVGAKIKRLEKLEPFLKGMTLDNLRVYYDNMLKLRDDLAKALNSKREAKTIVFAVKMFGYAARIAFEEFRPYPMEIAIPEDVRINAYTKRFTNEPPASFWSKIAEEVGIPPLHIDSIIWPVLGRHNEIKERLKRYCEKAELVFKLAEL</sequence>
<dbReference type="Pfam" id="PF09171">
    <property type="entry name" value="AGOG"/>
    <property type="match status" value="1"/>
</dbReference>
<dbReference type="PIRSF" id="PIRSF008955">
    <property type="entry name" value="AGOG"/>
    <property type="match status" value="1"/>
</dbReference>
<dbReference type="Proteomes" id="UP000027981">
    <property type="component" value="Chromosome"/>
</dbReference>
<dbReference type="Gene3D" id="1.10.340.30">
    <property type="entry name" value="Hypothetical protein, domain 2"/>
    <property type="match status" value="1"/>
</dbReference>
<reference evidence="9" key="1">
    <citation type="submission" date="2013-06" db="EMBL/GenBank/DDBJ databases">
        <title>Complete Genome Sequence of Hyperthermophilic Palaeococcus pacificus DY20341T, Isolated from a Deep-Sea Hydrothermal Sediments.</title>
        <authorList>
            <person name="Zeng X."/>
            <person name="Shao Z."/>
        </authorList>
    </citation>
    <scope>NUCLEOTIDE SEQUENCE [LARGE SCALE GENOMIC DNA]</scope>
    <source>
        <strain evidence="9">DY20341</strain>
    </source>
</reference>
<dbReference type="EC" id="3.2.2.-" evidence="6"/>
<dbReference type="KEGG" id="ppac:PAP_03840"/>
<keyword evidence="9" id="KW-1185">Reference proteome</keyword>
<dbReference type="InterPro" id="IPR016544">
    <property type="entry name" value="AGOG"/>
</dbReference>